<sequence>MKSVFISGTDTDVGKTFVSRLLLQKLNKRGKRTIGFKPISAGCIETADGLRNDDALILQSASLIDAEYQHVNPIAFKPAIAPHIAAEEINQPLSLGDLQSHYEQIKQYNADLTLIEGAGGWRLPINNRGQFLSDFVIQNQIPVILVVGMRLGCLNHALLTHQAIENDQLDCVGWIANQLSCDMPYYEENLAALNKLLPAPMLAEVKFNSKPENTESSMLSTDAFDIAFDGSFS</sequence>
<dbReference type="PANTHER" id="PTHR43210">
    <property type="entry name" value="DETHIOBIOTIN SYNTHETASE"/>
    <property type="match status" value="1"/>
</dbReference>
<proteinExistence type="inferred from homology"/>
<feature type="binding site" evidence="2">
    <location>
        <begin position="177"/>
        <end position="178"/>
    </location>
    <ligand>
        <name>ATP</name>
        <dbReference type="ChEBI" id="CHEBI:30616"/>
    </ligand>
</feature>
<comment type="catalytic activity">
    <reaction evidence="2">
        <text>(7R,8S)-7,8-diammoniononanoate + CO2 + ATP = (4R,5S)-dethiobiotin + ADP + phosphate + 3 H(+)</text>
        <dbReference type="Rhea" id="RHEA:15805"/>
        <dbReference type="ChEBI" id="CHEBI:15378"/>
        <dbReference type="ChEBI" id="CHEBI:16526"/>
        <dbReference type="ChEBI" id="CHEBI:30616"/>
        <dbReference type="ChEBI" id="CHEBI:43474"/>
        <dbReference type="ChEBI" id="CHEBI:149469"/>
        <dbReference type="ChEBI" id="CHEBI:149473"/>
        <dbReference type="ChEBI" id="CHEBI:456216"/>
        <dbReference type="EC" id="6.3.3.3"/>
    </reaction>
</comment>
<protein>
    <recommendedName>
        <fullName evidence="2">ATP-dependent dethiobiotin synthetase BioD</fullName>
        <ecNumber evidence="2">6.3.3.3</ecNumber>
    </recommendedName>
    <alternativeName>
        <fullName evidence="2">DTB synthetase</fullName>
        <shortName evidence="2">DTBS</shortName>
    </alternativeName>
    <alternativeName>
        <fullName evidence="2">Dethiobiotin synthase</fullName>
    </alternativeName>
</protein>
<comment type="caution">
    <text evidence="2">Lacks conserved residue(s) required for the propagation of feature annotation.</text>
</comment>
<feature type="binding site" evidence="2">
    <location>
        <position position="54"/>
    </location>
    <ligand>
        <name>ATP</name>
        <dbReference type="ChEBI" id="CHEBI:30616"/>
    </ligand>
</feature>
<dbReference type="EMBL" id="JBHSGU010000002">
    <property type="protein sequence ID" value="MFC4698933.1"/>
    <property type="molecule type" value="Genomic_DNA"/>
</dbReference>
<dbReference type="InterPro" id="IPR027417">
    <property type="entry name" value="P-loop_NTPase"/>
</dbReference>
<feature type="binding site" evidence="2">
    <location>
        <position position="54"/>
    </location>
    <ligand>
        <name>Mg(2+)</name>
        <dbReference type="ChEBI" id="CHEBI:18420"/>
    </ligand>
</feature>
<comment type="subcellular location">
    <subcellularLocation>
        <location evidence="2">Cytoplasm</location>
    </subcellularLocation>
</comment>
<comment type="function">
    <text evidence="2">Catalyzes a mechanistically unusual reaction, the ATP-dependent insertion of CO2 between the N7 and N8 nitrogen atoms of 7,8-diaminopelargonic acid (DAPA, also called 7,8-diammoniononanoate) to form a ureido ring.</text>
</comment>
<name>A0ABV9LTE9_9ALTE</name>
<keyword evidence="1 2" id="KW-0093">Biotin biosynthesis</keyword>
<dbReference type="Proteomes" id="UP001595897">
    <property type="component" value="Unassembled WGS sequence"/>
</dbReference>
<feature type="binding site" evidence="2">
    <location>
        <position position="16"/>
    </location>
    <ligand>
        <name>Mg(2+)</name>
        <dbReference type="ChEBI" id="CHEBI:18420"/>
    </ligand>
</feature>
<comment type="similarity">
    <text evidence="2">Belongs to the dethiobiotin synthetase family.</text>
</comment>
<keyword evidence="2" id="KW-0547">Nucleotide-binding</keyword>
<comment type="caution">
    <text evidence="3">The sequence shown here is derived from an EMBL/GenBank/DDBJ whole genome shotgun (WGS) entry which is preliminary data.</text>
</comment>
<feature type="binding site" evidence="2">
    <location>
        <begin position="116"/>
        <end position="119"/>
    </location>
    <ligand>
        <name>ATP</name>
        <dbReference type="ChEBI" id="CHEBI:30616"/>
    </ligand>
</feature>
<dbReference type="PIRSF" id="PIRSF006755">
    <property type="entry name" value="DTB_synth"/>
    <property type="match status" value="1"/>
</dbReference>
<keyword evidence="2" id="KW-0067">ATP-binding</keyword>
<feature type="binding site" evidence="2">
    <location>
        <begin position="12"/>
        <end position="17"/>
    </location>
    <ligand>
        <name>ATP</name>
        <dbReference type="ChEBI" id="CHEBI:30616"/>
    </ligand>
</feature>
<comment type="subunit">
    <text evidence="2">Homodimer.</text>
</comment>
<dbReference type="EC" id="6.3.3.3" evidence="2"/>
<reference evidence="4" key="1">
    <citation type="journal article" date="2019" name="Int. J. Syst. Evol. Microbiol.">
        <title>The Global Catalogue of Microorganisms (GCM) 10K type strain sequencing project: providing services to taxonomists for standard genome sequencing and annotation.</title>
        <authorList>
            <consortium name="The Broad Institute Genomics Platform"/>
            <consortium name="The Broad Institute Genome Sequencing Center for Infectious Disease"/>
            <person name="Wu L."/>
            <person name="Ma J."/>
        </authorList>
    </citation>
    <scope>NUCLEOTIDE SEQUENCE [LARGE SCALE GENOMIC DNA]</scope>
    <source>
        <strain evidence="4">KACC 12507</strain>
    </source>
</reference>
<organism evidence="3 4">
    <name type="scientific">Glaciecola siphonariae</name>
    <dbReference type="NCBI Taxonomy" id="521012"/>
    <lineage>
        <taxon>Bacteria</taxon>
        <taxon>Pseudomonadati</taxon>
        <taxon>Pseudomonadota</taxon>
        <taxon>Gammaproteobacteria</taxon>
        <taxon>Alteromonadales</taxon>
        <taxon>Alteromonadaceae</taxon>
        <taxon>Glaciecola</taxon>
    </lineage>
</organism>
<evidence type="ECO:0000256" key="2">
    <source>
        <dbReference type="HAMAP-Rule" id="MF_00336"/>
    </source>
</evidence>
<keyword evidence="2" id="KW-0479">Metal-binding</keyword>
<dbReference type="RefSeq" id="WP_382405624.1">
    <property type="nucleotide sequence ID" value="NZ_JBHSGU010000002.1"/>
</dbReference>
<dbReference type="InterPro" id="IPR004472">
    <property type="entry name" value="DTB_synth_BioD"/>
</dbReference>
<accession>A0ABV9LTE9</accession>
<evidence type="ECO:0000256" key="1">
    <source>
        <dbReference type="ARBA" id="ARBA00022756"/>
    </source>
</evidence>
<gene>
    <name evidence="2 3" type="primary">bioD</name>
    <name evidence="3" type="ORF">ACFO4O_02005</name>
</gene>
<feature type="binding site" evidence="2">
    <location>
        <position position="116"/>
    </location>
    <ligand>
        <name>Mg(2+)</name>
        <dbReference type="ChEBI" id="CHEBI:18420"/>
    </ligand>
</feature>
<dbReference type="Pfam" id="PF13500">
    <property type="entry name" value="AAA_26"/>
    <property type="match status" value="1"/>
</dbReference>
<keyword evidence="2" id="KW-0963">Cytoplasm</keyword>
<evidence type="ECO:0000313" key="4">
    <source>
        <dbReference type="Proteomes" id="UP001595897"/>
    </source>
</evidence>
<evidence type="ECO:0000313" key="3">
    <source>
        <dbReference type="EMBL" id="MFC4698933.1"/>
    </source>
</evidence>
<dbReference type="PANTHER" id="PTHR43210:SF5">
    <property type="entry name" value="DETHIOBIOTIN SYNTHETASE"/>
    <property type="match status" value="1"/>
</dbReference>
<dbReference type="Gene3D" id="3.40.50.300">
    <property type="entry name" value="P-loop containing nucleotide triphosphate hydrolases"/>
    <property type="match status" value="1"/>
</dbReference>
<dbReference type="SUPFAM" id="SSF52540">
    <property type="entry name" value="P-loop containing nucleoside triphosphate hydrolases"/>
    <property type="match status" value="1"/>
</dbReference>
<dbReference type="HAMAP" id="MF_00336">
    <property type="entry name" value="BioD"/>
    <property type="match status" value="1"/>
</dbReference>
<keyword evidence="2 3" id="KW-0436">Ligase</keyword>
<keyword evidence="4" id="KW-1185">Reference proteome</keyword>
<keyword evidence="2" id="KW-0460">Magnesium</keyword>
<comment type="pathway">
    <text evidence="2">Cofactor biosynthesis; biotin biosynthesis; biotin from 7,8-diaminononanoate: step 1/2.</text>
</comment>
<dbReference type="CDD" id="cd03109">
    <property type="entry name" value="DTBS"/>
    <property type="match status" value="1"/>
</dbReference>
<comment type="cofactor">
    <cofactor evidence="2">
        <name>Mg(2+)</name>
        <dbReference type="ChEBI" id="CHEBI:18420"/>
    </cofactor>
</comment>
<dbReference type="GO" id="GO:0004141">
    <property type="term" value="F:dethiobiotin synthase activity"/>
    <property type="evidence" value="ECO:0007669"/>
    <property type="project" value="UniProtKB-EC"/>
</dbReference>
<feature type="binding site" evidence="2">
    <location>
        <position position="213"/>
    </location>
    <ligand>
        <name>ATP</name>
        <dbReference type="ChEBI" id="CHEBI:30616"/>
    </ligand>
</feature>
<feature type="active site" evidence="2">
    <location>
        <position position="37"/>
    </location>
</feature>
<dbReference type="NCBIfam" id="TIGR00347">
    <property type="entry name" value="bioD"/>
    <property type="match status" value="1"/>
</dbReference>